<dbReference type="InterPro" id="IPR005482">
    <property type="entry name" value="Biotin_COase_C"/>
</dbReference>
<dbReference type="Gene3D" id="3.90.226.10">
    <property type="entry name" value="2-enoyl-CoA Hydratase, Chain A, domain 1"/>
    <property type="match status" value="2"/>
</dbReference>
<dbReference type="Gene3D" id="3.30.470.20">
    <property type="entry name" value="ATP-grasp fold, B domain"/>
    <property type="match status" value="1"/>
</dbReference>
<dbReference type="InterPro" id="IPR011764">
    <property type="entry name" value="Biotin_carboxylation_dom"/>
</dbReference>
<evidence type="ECO:0000313" key="11">
    <source>
        <dbReference type="EMBL" id="GGE02432.1"/>
    </source>
</evidence>
<evidence type="ECO:0000256" key="4">
    <source>
        <dbReference type="ARBA" id="ARBA00022840"/>
    </source>
</evidence>
<evidence type="ECO:0000259" key="7">
    <source>
        <dbReference type="PROSITE" id="PS50968"/>
    </source>
</evidence>
<dbReference type="PROSITE" id="PS50968">
    <property type="entry name" value="BIOTINYL_LIPOYL"/>
    <property type="match status" value="1"/>
</dbReference>
<dbReference type="PROSITE" id="PS00867">
    <property type="entry name" value="CPSASE_2"/>
    <property type="match status" value="1"/>
</dbReference>
<dbReference type="InterPro" id="IPR011054">
    <property type="entry name" value="Rudment_hybrid_motif"/>
</dbReference>
<keyword evidence="4 6" id="KW-0067">ATP-binding</keyword>
<dbReference type="InterPro" id="IPR051602">
    <property type="entry name" value="ACC_Biotin_Carboxylase"/>
</dbReference>
<keyword evidence="11" id="KW-0670">Pyruvate</keyword>
<dbReference type="Pfam" id="PF01039">
    <property type="entry name" value="Carboxyl_trans"/>
    <property type="match status" value="1"/>
</dbReference>
<dbReference type="Gene3D" id="3.40.50.20">
    <property type="match status" value="1"/>
</dbReference>
<keyword evidence="12" id="KW-1185">Reference proteome</keyword>
<dbReference type="InterPro" id="IPR005479">
    <property type="entry name" value="CPAse_ATP-bd"/>
</dbReference>
<evidence type="ECO:0000256" key="1">
    <source>
        <dbReference type="ARBA" id="ARBA00001953"/>
    </source>
</evidence>
<dbReference type="Gene3D" id="2.40.50.100">
    <property type="match status" value="1"/>
</dbReference>
<dbReference type="GO" id="GO:0016874">
    <property type="term" value="F:ligase activity"/>
    <property type="evidence" value="ECO:0007669"/>
    <property type="project" value="UniProtKB-KW"/>
</dbReference>
<dbReference type="Pfam" id="PF02785">
    <property type="entry name" value="Biotin_carb_C"/>
    <property type="match status" value="1"/>
</dbReference>
<evidence type="ECO:0000256" key="2">
    <source>
        <dbReference type="ARBA" id="ARBA00022598"/>
    </source>
</evidence>
<dbReference type="InterPro" id="IPR034733">
    <property type="entry name" value="AcCoA_carboxyl_beta"/>
</dbReference>
<sequence>MIRKLLIANRGEIAIRIARTAAERGLATIVVYAEDDAASLHTRAADLAVALPGSGVAAYLDTAALIAVARAEGCDAVHPGYGFLSENADFAQACGDAGLVFVGPTPATLRLFGDKAQARALATRERIPILPGISAAVTLTEATAFMTGLGAGGAVMLKAIHGGGGRGMRPVDRVEDLEAAYARCSSEALQAFGSGALYVEELFPRARHIEVQIVGDGAGGIAHVWDRECSLQRQRQKLVEIAPAFDLDEELRAAMLAAAVRLGAAADYRGVGTIEFLVDARPGVAPRFAFIEANARLQVEHTVTEAVTGLDLVAVQLAVADGATLAQLGLCQNQIAAPRGTAIQLRVNLETMMTDGSIRPGGGTLAVYEPPSGPGVRVDGFGYAGYTTSARYDSLLAKVIVHADGLAAAVRKARRALSEFKIVGAATNIDLLQALLKSPALTPEALHTRYVEEHLADLLATAGETARFFEPATREVRRAGTAVDAGDPLAVLGLRGQAGARDAAPVRPALGGPPETVAVMTPMQGAIIELSVVVGDVVRAGQPVAVMEALKMEHVVAAGHAGIVREIVLRVGETVFGDTPILFIEASDVAGDTWTSNAEVDLDAIRPDLAEVLRFQALTADAARAQATAKRHAAGKRTARENIDDLCDAGSFIEYGPLITATRRYDDSLDDIAARVVKTAADGMVMGIGRVNGDLVGRDKARCIAMSYDYSVLAGTQGFKNHQKTDRMLGVAERYRLPVVLFTEGGGGRTGGAPNPEARGGMLQVKTWRELGKLSGLVPLVGVNSGYCFAGNVVMLGACDVIIATKDSSLGIGGPAVIEGGGLGAYAPDEVGPIDIQEPNGVIDILVEDEAEATATAKRYLAFFQGPTASWSANDQRSLRHAVPENRRAMFDIRKVIETIGDAGSMLELRPRFGPAMVTAFFRIEGRTVGVIANNSNSPTGGAIESDGADKASRFMQLCDAFDIPILSLIDTPGNMVGPEAEKTALIRHCGRMYVAGANITVPFFAVVLRKSYGLGALAMSAGSFDQTFFTVSWPTGEFAGMGLEAAVKLGRRAELLAIENLVERTARYEKLVADAYAWSRALNSATVGDFDDVIDPAETRKWLVMGLDSVPPPPRREGKKRAWIDTW</sequence>
<dbReference type="InterPro" id="IPR013815">
    <property type="entry name" value="ATP_grasp_subdomain_1"/>
</dbReference>
<reference evidence="11" key="1">
    <citation type="journal article" date="2014" name="Int. J. Syst. Evol. Microbiol.">
        <title>Complete genome sequence of Corynebacterium casei LMG S-19264T (=DSM 44701T), isolated from a smear-ripened cheese.</title>
        <authorList>
            <consortium name="US DOE Joint Genome Institute (JGI-PGF)"/>
            <person name="Walter F."/>
            <person name="Albersmeier A."/>
            <person name="Kalinowski J."/>
            <person name="Ruckert C."/>
        </authorList>
    </citation>
    <scope>NUCLEOTIDE SEQUENCE</scope>
    <source>
        <strain evidence="11">CGMCC 1.15519</strain>
    </source>
</reference>
<keyword evidence="2" id="KW-0436">Ligase</keyword>
<dbReference type="SUPFAM" id="SSF52440">
    <property type="entry name" value="PreATP-grasp domain"/>
    <property type="match status" value="1"/>
</dbReference>
<dbReference type="InterPro" id="IPR000089">
    <property type="entry name" value="Biotin_lipoyl"/>
</dbReference>
<dbReference type="Pfam" id="PF02786">
    <property type="entry name" value="CPSase_L_D2"/>
    <property type="match status" value="1"/>
</dbReference>
<comment type="cofactor">
    <cofactor evidence="1">
        <name>biotin</name>
        <dbReference type="ChEBI" id="CHEBI:57586"/>
    </cofactor>
</comment>
<dbReference type="AlphaFoldDB" id="A0A917E5E0"/>
<dbReference type="Proteomes" id="UP000635071">
    <property type="component" value="Unassembled WGS sequence"/>
</dbReference>
<dbReference type="Pfam" id="PF00289">
    <property type="entry name" value="Biotin_carb_N"/>
    <property type="match status" value="1"/>
</dbReference>
<dbReference type="SUPFAM" id="SSF51230">
    <property type="entry name" value="Single hybrid motif"/>
    <property type="match status" value="1"/>
</dbReference>
<evidence type="ECO:0000259" key="9">
    <source>
        <dbReference type="PROSITE" id="PS50979"/>
    </source>
</evidence>
<dbReference type="EMBL" id="BMJM01000002">
    <property type="protein sequence ID" value="GGE02432.1"/>
    <property type="molecule type" value="Genomic_DNA"/>
</dbReference>
<dbReference type="Pfam" id="PF00364">
    <property type="entry name" value="Biotin_lipoyl"/>
    <property type="match status" value="1"/>
</dbReference>
<dbReference type="InterPro" id="IPR005481">
    <property type="entry name" value="BC-like_N"/>
</dbReference>
<dbReference type="PROSITE" id="PS50975">
    <property type="entry name" value="ATP_GRASP"/>
    <property type="match status" value="1"/>
</dbReference>
<name>A0A917E5E0_9SPHN</name>
<dbReference type="PROSITE" id="PS50989">
    <property type="entry name" value="COA_CT_CTER"/>
    <property type="match status" value="1"/>
</dbReference>
<reference evidence="11" key="2">
    <citation type="submission" date="2020-09" db="EMBL/GenBank/DDBJ databases">
        <authorList>
            <person name="Sun Q."/>
            <person name="Zhou Y."/>
        </authorList>
    </citation>
    <scope>NUCLEOTIDE SEQUENCE</scope>
    <source>
        <strain evidence="11">CGMCC 1.15519</strain>
    </source>
</reference>
<dbReference type="GO" id="GO:0046872">
    <property type="term" value="F:metal ion binding"/>
    <property type="evidence" value="ECO:0007669"/>
    <property type="project" value="InterPro"/>
</dbReference>
<keyword evidence="3 6" id="KW-0547">Nucleotide-binding</keyword>
<dbReference type="GO" id="GO:0005524">
    <property type="term" value="F:ATP binding"/>
    <property type="evidence" value="ECO:0007669"/>
    <property type="project" value="UniProtKB-UniRule"/>
</dbReference>
<feature type="domain" description="ATP-grasp" evidence="8">
    <location>
        <begin position="119"/>
        <end position="321"/>
    </location>
</feature>
<comment type="caution">
    <text evidence="11">The sequence shown here is derived from an EMBL/GenBank/DDBJ whole genome shotgun (WGS) entry which is preliminary data.</text>
</comment>
<dbReference type="InterPro" id="IPR016185">
    <property type="entry name" value="PreATP-grasp_dom_sf"/>
</dbReference>
<dbReference type="RefSeq" id="WP_188761468.1">
    <property type="nucleotide sequence ID" value="NZ_BMJM01000002.1"/>
</dbReference>
<evidence type="ECO:0000313" key="12">
    <source>
        <dbReference type="Proteomes" id="UP000635071"/>
    </source>
</evidence>
<dbReference type="SMART" id="SM00878">
    <property type="entry name" value="Biotin_carb_C"/>
    <property type="match status" value="1"/>
</dbReference>
<proteinExistence type="predicted"/>
<gene>
    <name evidence="11" type="ORF">GCM10011529_06080</name>
</gene>
<evidence type="ECO:0000259" key="10">
    <source>
        <dbReference type="PROSITE" id="PS50989"/>
    </source>
</evidence>
<dbReference type="PANTHER" id="PTHR48095:SF5">
    <property type="entry name" value="BLL7292 PROTEIN"/>
    <property type="match status" value="1"/>
</dbReference>
<feature type="domain" description="Biotin carboxylation" evidence="9">
    <location>
        <begin position="1"/>
        <end position="456"/>
    </location>
</feature>
<evidence type="ECO:0000256" key="5">
    <source>
        <dbReference type="ARBA" id="ARBA00023267"/>
    </source>
</evidence>
<keyword evidence="5" id="KW-0092">Biotin</keyword>
<organism evidence="11 12">
    <name type="scientific">Sandarakinorhabdus glacialis</name>
    <dbReference type="NCBI Taxonomy" id="1614636"/>
    <lineage>
        <taxon>Bacteria</taxon>
        <taxon>Pseudomonadati</taxon>
        <taxon>Pseudomonadota</taxon>
        <taxon>Alphaproteobacteria</taxon>
        <taxon>Sphingomonadales</taxon>
        <taxon>Sphingosinicellaceae</taxon>
        <taxon>Sandarakinorhabdus</taxon>
    </lineage>
</organism>
<dbReference type="InterPro" id="IPR011053">
    <property type="entry name" value="Single_hybrid_motif"/>
</dbReference>
<dbReference type="InterPro" id="IPR029045">
    <property type="entry name" value="ClpP/crotonase-like_dom_sf"/>
</dbReference>
<dbReference type="SUPFAM" id="SSF52096">
    <property type="entry name" value="ClpP/crotonase"/>
    <property type="match status" value="2"/>
</dbReference>
<feature type="domain" description="Lipoyl-binding" evidence="7">
    <location>
        <begin position="507"/>
        <end position="585"/>
    </location>
</feature>
<dbReference type="PROSITE" id="PS50979">
    <property type="entry name" value="BC"/>
    <property type="match status" value="1"/>
</dbReference>
<accession>A0A917E5E0</accession>
<dbReference type="InterPro" id="IPR011761">
    <property type="entry name" value="ATP-grasp"/>
</dbReference>
<evidence type="ECO:0000256" key="6">
    <source>
        <dbReference type="PROSITE-ProRule" id="PRU00409"/>
    </source>
</evidence>
<dbReference type="SUPFAM" id="SSF56059">
    <property type="entry name" value="Glutathione synthetase ATP-binding domain-like"/>
    <property type="match status" value="1"/>
</dbReference>
<feature type="domain" description="CoA carboxyltransferase C-terminal" evidence="10">
    <location>
        <begin position="875"/>
        <end position="1128"/>
    </location>
</feature>
<dbReference type="InterPro" id="IPR011763">
    <property type="entry name" value="COA_CT_C"/>
</dbReference>
<dbReference type="SUPFAM" id="SSF51246">
    <property type="entry name" value="Rudiment single hybrid motif"/>
    <property type="match status" value="1"/>
</dbReference>
<dbReference type="PANTHER" id="PTHR48095">
    <property type="entry name" value="PYRUVATE CARBOXYLASE SUBUNIT A"/>
    <property type="match status" value="1"/>
</dbReference>
<dbReference type="CDD" id="cd06850">
    <property type="entry name" value="biotinyl_domain"/>
    <property type="match status" value="1"/>
</dbReference>
<evidence type="ECO:0000259" key="8">
    <source>
        <dbReference type="PROSITE" id="PS50975"/>
    </source>
</evidence>
<evidence type="ECO:0000256" key="3">
    <source>
        <dbReference type="ARBA" id="ARBA00022741"/>
    </source>
</evidence>
<dbReference type="Gene3D" id="3.30.1490.20">
    <property type="entry name" value="ATP-grasp fold, A domain"/>
    <property type="match status" value="1"/>
</dbReference>
<protein>
    <submittedName>
        <fullName evidence="11">Pyruvate carboxylase</fullName>
    </submittedName>
</protein>